<feature type="compositionally biased region" description="Polar residues" evidence="1">
    <location>
        <begin position="194"/>
        <end position="208"/>
    </location>
</feature>
<evidence type="ECO:0000256" key="1">
    <source>
        <dbReference type="SAM" id="MobiDB-lite"/>
    </source>
</evidence>
<dbReference type="InterPro" id="IPR013207">
    <property type="entry name" value="LGFP"/>
</dbReference>
<feature type="signal peptide" evidence="2">
    <location>
        <begin position="1"/>
        <end position="23"/>
    </location>
</feature>
<feature type="compositionally biased region" description="Polar residues" evidence="1">
    <location>
        <begin position="88"/>
        <end position="98"/>
    </location>
</feature>
<keyword evidence="2" id="KW-0732">Signal</keyword>
<evidence type="ECO:0000313" key="4">
    <source>
        <dbReference type="Proteomes" id="UP001611263"/>
    </source>
</evidence>
<dbReference type="EMBL" id="JBIRUQ010000005">
    <property type="protein sequence ID" value="MFI1463202.1"/>
    <property type="molecule type" value="Genomic_DNA"/>
</dbReference>
<evidence type="ECO:0000256" key="2">
    <source>
        <dbReference type="SAM" id="SignalP"/>
    </source>
</evidence>
<protein>
    <submittedName>
        <fullName evidence="3">LGFP repeat-containing protein</fullName>
    </submittedName>
</protein>
<dbReference type="GeneID" id="93506925"/>
<keyword evidence="4" id="KW-1185">Reference proteome</keyword>
<sequence>MHHFARRSAGFTIALAAAGLLVAGCGDDDTTVSDTVGSVTSQVMPGENTGEGNTPPGSPGAEGSPTETTGAEGSPTPDQDPNADAGETTVQTPDGTEVTVSGSIYQKYNEAGGPAGTLGMPEGEEQVAGDGGRYQNFVGGTIFFSEDTGAHIVWGDIREAWEANGGAEGELGFPVSDEQDAPEGKMSEFEGGTITWNSSDRSTTVTQN</sequence>
<feature type="compositionally biased region" description="Polar residues" evidence="1">
    <location>
        <begin position="65"/>
        <end position="79"/>
    </location>
</feature>
<proteinExistence type="predicted"/>
<organism evidence="3 4">
    <name type="scientific">Nocardia carnea</name>
    <dbReference type="NCBI Taxonomy" id="37328"/>
    <lineage>
        <taxon>Bacteria</taxon>
        <taxon>Bacillati</taxon>
        <taxon>Actinomycetota</taxon>
        <taxon>Actinomycetes</taxon>
        <taxon>Mycobacteriales</taxon>
        <taxon>Nocardiaceae</taxon>
        <taxon>Nocardia</taxon>
    </lineage>
</organism>
<reference evidence="3 4" key="1">
    <citation type="submission" date="2024-10" db="EMBL/GenBank/DDBJ databases">
        <title>The Natural Products Discovery Center: Release of the First 8490 Sequenced Strains for Exploring Actinobacteria Biosynthetic Diversity.</title>
        <authorList>
            <person name="Kalkreuter E."/>
            <person name="Kautsar S.A."/>
            <person name="Yang D."/>
            <person name="Bader C.D."/>
            <person name="Teijaro C.N."/>
            <person name="Fluegel L."/>
            <person name="Davis C.M."/>
            <person name="Simpson J.R."/>
            <person name="Lauterbach L."/>
            <person name="Steele A.D."/>
            <person name="Gui C."/>
            <person name="Meng S."/>
            <person name="Li G."/>
            <person name="Viehrig K."/>
            <person name="Ye F."/>
            <person name="Su P."/>
            <person name="Kiefer A.F."/>
            <person name="Nichols A."/>
            <person name="Cepeda A.J."/>
            <person name="Yan W."/>
            <person name="Fan B."/>
            <person name="Jiang Y."/>
            <person name="Adhikari A."/>
            <person name="Zheng C.-J."/>
            <person name="Schuster L."/>
            <person name="Cowan T.M."/>
            <person name="Smanski M.J."/>
            <person name="Chevrette M.G."/>
            <person name="De Carvalho L.P.S."/>
            <person name="Shen B."/>
        </authorList>
    </citation>
    <scope>NUCLEOTIDE SEQUENCE [LARGE SCALE GENOMIC DNA]</scope>
    <source>
        <strain evidence="3 4">NPDC020568</strain>
    </source>
</reference>
<feature type="chain" id="PRO_5047306849" evidence="2">
    <location>
        <begin position="24"/>
        <end position="208"/>
    </location>
</feature>
<evidence type="ECO:0000313" key="3">
    <source>
        <dbReference type="EMBL" id="MFI1463202.1"/>
    </source>
</evidence>
<dbReference type="PROSITE" id="PS51257">
    <property type="entry name" value="PROKAR_LIPOPROTEIN"/>
    <property type="match status" value="1"/>
</dbReference>
<dbReference type="RefSeq" id="WP_051157921.1">
    <property type="nucleotide sequence ID" value="NZ_JBIRUQ010000005.1"/>
</dbReference>
<feature type="region of interest" description="Disordered" evidence="1">
    <location>
        <begin position="33"/>
        <end position="98"/>
    </location>
</feature>
<accession>A0ABW7TQ87</accession>
<comment type="caution">
    <text evidence="3">The sequence shown here is derived from an EMBL/GenBank/DDBJ whole genome shotgun (WGS) entry which is preliminary data.</text>
</comment>
<feature type="region of interest" description="Disordered" evidence="1">
    <location>
        <begin position="175"/>
        <end position="208"/>
    </location>
</feature>
<name>A0ABW7TQ87_9NOCA</name>
<dbReference type="Pfam" id="PF08310">
    <property type="entry name" value="LGFP"/>
    <property type="match status" value="2"/>
</dbReference>
<gene>
    <name evidence="3" type="ORF">ACH4WX_21000</name>
</gene>
<dbReference type="Proteomes" id="UP001611263">
    <property type="component" value="Unassembled WGS sequence"/>
</dbReference>